<protein>
    <recommendedName>
        <fullName evidence="3">Alpha-and gamma-adaptin-binding protein p34</fullName>
    </recommendedName>
</protein>
<dbReference type="Gene3D" id="3.40.50.11960">
    <property type="match status" value="1"/>
</dbReference>
<dbReference type="PANTHER" id="PTHR14659">
    <property type="entry name" value="ALPHA- AND GAMMA-ADAPTIN-BINDING PROTEIN P34"/>
    <property type="match status" value="1"/>
</dbReference>
<evidence type="ECO:0008006" key="3">
    <source>
        <dbReference type="Google" id="ProtNLM"/>
    </source>
</evidence>
<dbReference type="EMBL" id="VYZN01000014">
    <property type="protein sequence ID" value="KAE9539592.1"/>
    <property type="molecule type" value="Genomic_DNA"/>
</dbReference>
<dbReference type="AlphaFoldDB" id="A0A6G0TV38"/>
<dbReference type="OrthoDB" id="1741717at2759"/>
<dbReference type="Proteomes" id="UP000475862">
    <property type="component" value="Unassembled WGS sequence"/>
</dbReference>
<gene>
    <name evidence="1" type="ORF">AGLY_004844</name>
</gene>
<organism evidence="1 2">
    <name type="scientific">Aphis glycines</name>
    <name type="common">Soybean aphid</name>
    <dbReference type="NCBI Taxonomy" id="307491"/>
    <lineage>
        <taxon>Eukaryota</taxon>
        <taxon>Metazoa</taxon>
        <taxon>Ecdysozoa</taxon>
        <taxon>Arthropoda</taxon>
        <taxon>Hexapoda</taxon>
        <taxon>Insecta</taxon>
        <taxon>Pterygota</taxon>
        <taxon>Neoptera</taxon>
        <taxon>Paraneoptera</taxon>
        <taxon>Hemiptera</taxon>
        <taxon>Sternorrhyncha</taxon>
        <taxon>Aphidomorpha</taxon>
        <taxon>Aphidoidea</taxon>
        <taxon>Aphididae</taxon>
        <taxon>Aphidini</taxon>
        <taxon>Aphis</taxon>
        <taxon>Aphis</taxon>
    </lineage>
</organism>
<keyword evidence="2" id="KW-1185">Reference proteome</keyword>
<dbReference type="PANTHER" id="PTHR14659:SF1">
    <property type="entry name" value="ALPHA- AND GAMMA-ADAPTIN-BINDING PROTEIN P34"/>
    <property type="match status" value="1"/>
</dbReference>
<evidence type="ECO:0000313" key="1">
    <source>
        <dbReference type="EMBL" id="KAE9539592.1"/>
    </source>
</evidence>
<proteinExistence type="predicted"/>
<comment type="caution">
    <text evidence="1">The sequence shown here is derived from an EMBL/GenBank/DDBJ whole genome shotgun (WGS) entry which is preliminary data.</text>
</comment>
<sequence>MSISELPCVYIHSCCDDDPLKIIKLIRNEENIEICKNEENISSNRWTIDCKYYTADINLCTSTSLKKLSDQFVHDINAIIILCNIDYSNIMETMNECLPLVEKSQAEVLILLSEKNIDSDVSNNATHIFEWCRKNHFELIVLEEIADEMDTTGIERVRQALYAHHWPNLKAKCQITNPSTKSIIEDSVINSQLSGGLSDLKMDTEQEAELDSDLFTEMFEGDFNFFKTIDKVRKLKEQISAMPDEERKDAAEKTLTECWKAFFGDDVDL</sequence>
<dbReference type="Pfam" id="PF10199">
    <property type="entry name" value="Adaptin_binding"/>
    <property type="match status" value="1"/>
</dbReference>
<dbReference type="InterPro" id="IPR019341">
    <property type="entry name" value="Alpha/Gamma-adaptin-bd_p34"/>
</dbReference>
<accession>A0A6G0TV38</accession>
<reference evidence="1 2" key="1">
    <citation type="submission" date="2019-08" db="EMBL/GenBank/DDBJ databases">
        <title>The genome of the soybean aphid Biotype 1, its phylome, world population structure and adaptation to the North American continent.</title>
        <authorList>
            <person name="Giordano R."/>
            <person name="Donthu R.K."/>
            <person name="Hernandez A.G."/>
            <person name="Wright C.L."/>
            <person name="Zimin A.V."/>
        </authorList>
    </citation>
    <scope>NUCLEOTIDE SEQUENCE [LARGE SCALE GENOMIC DNA]</scope>
    <source>
        <tissue evidence="1">Whole aphids</tissue>
    </source>
</reference>
<evidence type="ECO:0000313" key="2">
    <source>
        <dbReference type="Proteomes" id="UP000475862"/>
    </source>
</evidence>
<name>A0A6G0TV38_APHGL</name>